<reference evidence="2" key="1">
    <citation type="submission" date="2010-08" db="EMBL/GenBank/DDBJ databases">
        <authorList>
            <consortium name="Caenorhabditis japonica Sequencing Consortium"/>
            <person name="Wilson R.K."/>
        </authorList>
    </citation>
    <scope>NUCLEOTIDE SEQUENCE [LARGE SCALE GENOMIC DNA]</scope>
    <source>
        <strain evidence="2">DF5081</strain>
    </source>
</reference>
<dbReference type="EnsemblMetazoa" id="CJA38841.1">
    <property type="protein sequence ID" value="CJA38841.1"/>
    <property type="gene ID" value="WBGene00214688"/>
</dbReference>
<accession>A0A8R1EMQ4</accession>
<sequence>MIFVLVIVSLLIACISYSGVLLSWILSFVTKLEIKVESVAMCRLNNISVKISDKLALHIEVASLSRDKAHPTSSQK</sequence>
<evidence type="ECO:0000313" key="1">
    <source>
        <dbReference type="EnsemblMetazoa" id="CJA38841.1"/>
    </source>
</evidence>
<keyword evidence="2" id="KW-1185">Reference proteome</keyword>
<evidence type="ECO:0000313" key="2">
    <source>
        <dbReference type="Proteomes" id="UP000005237"/>
    </source>
</evidence>
<dbReference type="Proteomes" id="UP000005237">
    <property type="component" value="Unassembled WGS sequence"/>
</dbReference>
<protein>
    <submittedName>
        <fullName evidence="1">Uncharacterized protein</fullName>
    </submittedName>
</protein>
<dbReference type="AlphaFoldDB" id="A0A8R1EMQ4"/>
<organism evidence="1 2">
    <name type="scientific">Caenorhabditis japonica</name>
    <dbReference type="NCBI Taxonomy" id="281687"/>
    <lineage>
        <taxon>Eukaryota</taxon>
        <taxon>Metazoa</taxon>
        <taxon>Ecdysozoa</taxon>
        <taxon>Nematoda</taxon>
        <taxon>Chromadorea</taxon>
        <taxon>Rhabditida</taxon>
        <taxon>Rhabditina</taxon>
        <taxon>Rhabditomorpha</taxon>
        <taxon>Rhabditoidea</taxon>
        <taxon>Rhabditidae</taxon>
        <taxon>Peloderinae</taxon>
        <taxon>Caenorhabditis</taxon>
    </lineage>
</organism>
<proteinExistence type="predicted"/>
<name>A0A8R1EMQ4_CAEJA</name>
<reference evidence="1" key="2">
    <citation type="submission" date="2022-06" db="UniProtKB">
        <authorList>
            <consortium name="EnsemblMetazoa"/>
        </authorList>
    </citation>
    <scope>IDENTIFICATION</scope>
    <source>
        <strain evidence="1">DF5081</strain>
    </source>
</reference>